<dbReference type="EMBL" id="BAABCV010000008">
    <property type="protein sequence ID" value="GAA4099360.1"/>
    <property type="molecule type" value="Genomic_DNA"/>
</dbReference>
<sequence length="127" mass="14255">MKTTKILYWVFNILFAFVMFGSAIPDVMSSPDAVKGMHGALGYPLYFIPFIGVAKMLGVIAILVPGFPRLKEWAYAGLTFDLIGATYSIYSIPNPDGPWYFMLIFIALAAAAYIYYHKKLDLQKRQA</sequence>
<evidence type="ECO:0000313" key="6">
    <source>
        <dbReference type="EMBL" id="GAA4099360.1"/>
    </source>
</evidence>
<evidence type="ECO:0000256" key="1">
    <source>
        <dbReference type="ARBA" id="ARBA00004141"/>
    </source>
</evidence>
<feature type="transmembrane region" description="Helical" evidence="5">
    <location>
        <begin position="73"/>
        <end position="92"/>
    </location>
</feature>
<gene>
    <name evidence="6" type="ORF">GCM10022392_24420</name>
</gene>
<dbReference type="Proteomes" id="UP001500841">
    <property type="component" value="Unassembled WGS sequence"/>
</dbReference>
<keyword evidence="7" id="KW-1185">Reference proteome</keyword>
<dbReference type="InterPro" id="IPR016944">
    <property type="entry name" value="UCP030066"/>
</dbReference>
<evidence type="ECO:0000256" key="4">
    <source>
        <dbReference type="ARBA" id="ARBA00023136"/>
    </source>
</evidence>
<keyword evidence="3 5" id="KW-1133">Transmembrane helix</keyword>
<evidence type="ECO:0000256" key="3">
    <source>
        <dbReference type="ARBA" id="ARBA00022989"/>
    </source>
</evidence>
<reference evidence="7" key="1">
    <citation type="journal article" date="2019" name="Int. J. Syst. Evol. Microbiol.">
        <title>The Global Catalogue of Microorganisms (GCM) 10K type strain sequencing project: providing services to taxonomists for standard genome sequencing and annotation.</title>
        <authorList>
            <consortium name="The Broad Institute Genomics Platform"/>
            <consortium name="The Broad Institute Genome Sequencing Center for Infectious Disease"/>
            <person name="Wu L."/>
            <person name="Ma J."/>
        </authorList>
    </citation>
    <scope>NUCLEOTIDE SEQUENCE [LARGE SCALE GENOMIC DNA]</scope>
    <source>
        <strain evidence="7">JCM 17085</strain>
    </source>
</reference>
<evidence type="ECO:0000256" key="5">
    <source>
        <dbReference type="SAM" id="Phobius"/>
    </source>
</evidence>
<comment type="subcellular location">
    <subcellularLocation>
        <location evidence="1">Membrane</location>
        <topology evidence="1">Multi-pass membrane protein</topology>
    </subcellularLocation>
</comment>
<dbReference type="PIRSF" id="PIRSF030066">
    <property type="entry name" value="UCP030066"/>
    <property type="match status" value="1"/>
</dbReference>
<feature type="transmembrane region" description="Helical" evidence="5">
    <location>
        <begin position="98"/>
        <end position="116"/>
    </location>
</feature>
<evidence type="ECO:0000256" key="2">
    <source>
        <dbReference type="ARBA" id="ARBA00022692"/>
    </source>
</evidence>
<keyword evidence="2 5" id="KW-0812">Transmembrane</keyword>
<name>A0ABP7WY47_9SPHI</name>
<organism evidence="6 7">
    <name type="scientific">Mucilaginibacter panaciglaebae</name>
    <dbReference type="NCBI Taxonomy" id="502331"/>
    <lineage>
        <taxon>Bacteria</taxon>
        <taxon>Pseudomonadati</taxon>
        <taxon>Bacteroidota</taxon>
        <taxon>Sphingobacteriia</taxon>
        <taxon>Sphingobacteriales</taxon>
        <taxon>Sphingobacteriaceae</taxon>
        <taxon>Mucilaginibacter</taxon>
    </lineage>
</organism>
<feature type="transmembrane region" description="Helical" evidence="5">
    <location>
        <begin position="45"/>
        <end position="66"/>
    </location>
</feature>
<evidence type="ECO:0000313" key="7">
    <source>
        <dbReference type="Proteomes" id="UP001500841"/>
    </source>
</evidence>
<proteinExistence type="predicted"/>
<evidence type="ECO:0008006" key="8">
    <source>
        <dbReference type="Google" id="ProtNLM"/>
    </source>
</evidence>
<keyword evidence="4 5" id="KW-0472">Membrane</keyword>
<dbReference type="InterPro" id="IPR032808">
    <property type="entry name" value="DoxX"/>
</dbReference>
<dbReference type="RefSeq" id="WP_345104774.1">
    <property type="nucleotide sequence ID" value="NZ_BAABCV010000008.1"/>
</dbReference>
<comment type="caution">
    <text evidence="6">The sequence shown here is derived from an EMBL/GenBank/DDBJ whole genome shotgun (WGS) entry which is preliminary data.</text>
</comment>
<dbReference type="Pfam" id="PF13564">
    <property type="entry name" value="DoxX_2"/>
    <property type="match status" value="1"/>
</dbReference>
<protein>
    <recommendedName>
        <fullName evidence="8">DoxX-like protein</fullName>
    </recommendedName>
</protein>
<feature type="transmembrane region" description="Helical" evidence="5">
    <location>
        <begin position="7"/>
        <end position="25"/>
    </location>
</feature>
<accession>A0ABP7WY47</accession>